<evidence type="ECO:0000256" key="8">
    <source>
        <dbReference type="PIRNR" id="PIRNR006431"/>
    </source>
</evidence>
<keyword evidence="11" id="KW-0472">Membrane</keyword>
<dbReference type="SUPFAM" id="SSF53474">
    <property type="entry name" value="alpha/beta-Hydrolases"/>
    <property type="match status" value="1"/>
</dbReference>
<dbReference type="OrthoDB" id="53505at2"/>
<accession>A0A2Z5IQD2</accession>
<dbReference type="PRINTS" id="PR00793">
    <property type="entry name" value="PROAMNOPTASE"/>
</dbReference>
<keyword evidence="4 8" id="KW-0031">Aminopeptidase</keyword>
<evidence type="ECO:0000256" key="1">
    <source>
        <dbReference type="ARBA" id="ARBA00001585"/>
    </source>
</evidence>
<comment type="similarity">
    <text evidence="3 8 10">Belongs to the peptidase S33 family.</text>
</comment>
<keyword evidence="11" id="KW-1133">Transmembrane helix</keyword>
<keyword evidence="5 8" id="KW-0963">Cytoplasm</keyword>
<dbReference type="InterPro" id="IPR029058">
    <property type="entry name" value="AB_hydrolase_fold"/>
</dbReference>
<evidence type="ECO:0000313" key="14">
    <source>
        <dbReference type="Proteomes" id="UP000252477"/>
    </source>
</evidence>
<evidence type="ECO:0000256" key="10">
    <source>
        <dbReference type="RuleBase" id="RU003421"/>
    </source>
</evidence>
<dbReference type="InterPro" id="IPR000073">
    <property type="entry name" value="AB_hydrolase_1"/>
</dbReference>
<name>A0A2Z5IQD2_9BACT</name>
<dbReference type="PIRSF" id="PIRSF006431">
    <property type="entry name" value="Pept_S33"/>
    <property type="match status" value="1"/>
</dbReference>
<evidence type="ECO:0000256" key="4">
    <source>
        <dbReference type="ARBA" id="ARBA00022438"/>
    </source>
</evidence>
<dbReference type="Gene3D" id="3.40.50.1820">
    <property type="entry name" value="alpha/beta hydrolase"/>
    <property type="match status" value="1"/>
</dbReference>
<gene>
    <name evidence="13" type="primary">pip</name>
    <name evidence="13" type="ORF">DA803_03135</name>
</gene>
<organism evidence="13 14">
    <name type="scientific">[Mycoplasma] phocae</name>
    <dbReference type="NCBI Taxonomy" id="142651"/>
    <lineage>
        <taxon>Bacteria</taxon>
        <taxon>Bacillati</taxon>
        <taxon>Mycoplasmatota</taxon>
        <taxon>Mycoplasmoidales</taxon>
        <taxon>Metamycoplasmataceae</taxon>
        <taxon>Metamycoplasma</taxon>
    </lineage>
</organism>
<sequence length="318" mass="36702">MKLYDLIEPYNRGYLKVDEIHDIYYEEVGNPNGLPILFIHGGPGGGISESNRQYFDPKIYRVILFDQRGCGKSTPSACIQKNTTAHLVDDIERLREKLNIDKFILFGGSWGSALGLIYAINYPKRVAAMILRGVFLAREEDDRWLYQEGASYFFPEDYEEFISICSKSKRSNIISAYHELLNSENTEIAEKAAYHWAKWELGLITLNKLPMIEEILADKKANLELAKLENHYFYNHVFLEDRNYILNNVDKIKNIKTIIVHGRYDMDCRPVGAYLLHKVMSNSELRIIDESGHSSKEPKIAEALVDACEDLKLYFNKN</sequence>
<evidence type="ECO:0000256" key="11">
    <source>
        <dbReference type="SAM" id="Phobius"/>
    </source>
</evidence>
<dbReference type="KEGG" id="mpho:DA803_03135"/>
<protein>
    <recommendedName>
        <fullName evidence="8 10">Proline iminopeptidase</fullName>
        <shortName evidence="8">PIP</shortName>
        <ecNumber evidence="8 10">3.4.11.5</ecNumber>
    </recommendedName>
    <alternativeName>
        <fullName evidence="8">Prolyl aminopeptidase</fullName>
    </alternativeName>
</protein>
<feature type="active site" description="Proton donor" evidence="9">
    <location>
        <position position="293"/>
    </location>
</feature>
<dbReference type="InterPro" id="IPR002410">
    <property type="entry name" value="Peptidase_S33"/>
</dbReference>
<feature type="domain" description="AB hydrolase-1" evidence="12">
    <location>
        <begin position="35"/>
        <end position="295"/>
    </location>
</feature>
<dbReference type="InterPro" id="IPR005944">
    <property type="entry name" value="Pro_iminopeptidase"/>
</dbReference>
<dbReference type="NCBIfam" id="TIGR01249">
    <property type="entry name" value="pro_imino_pep_1"/>
    <property type="match status" value="1"/>
</dbReference>
<feature type="active site" description="Nucleophile" evidence="9">
    <location>
        <position position="109"/>
    </location>
</feature>
<keyword evidence="7 8" id="KW-0378">Hydrolase</keyword>
<dbReference type="RefSeq" id="WP_114191154.1">
    <property type="nucleotide sequence ID" value="NZ_CP029295.1"/>
</dbReference>
<evidence type="ECO:0000256" key="7">
    <source>
        <dbReference type="ARBA" id="ARBA00022801"/>
    </source>
</evidence>
<evidence type="ECO:0000256" key="2">
    <source>
        <dbReference type="ARBA" id="ARBA00004496"/>
    </source>
</evidence>
<evidence type="ECO:0000256" key="6">
    <source>
        <dbReference type="ARBA" id="ARBA00022670"/>
    </source>
</evidence>
<dbReference type="PANTHER" id="PTHR43722">
    <property type="entry name" value="PROLINE IMINOPEPTIDASE"/>
    <property type="match status" value="1"/>
</dbReference>
<evidence type="ECO:0000259" key="12">
    <source>
        <dbReference type="Pfam" id="PF00561"/>
    </source>
</evidence>
<keyword evidence="11" id="KW-0812">Transmembrane</keyword>
<evidence type="ECO:0000256" key="3">
    <source>
        <dbReference type="ARBA" id="ARBA00010088"/>
    </source>
</evidence>
<dbReference type="Proteomes" id="UP000252477">
    <property type="component" value="Chromosome"/>
</dbReference>
<dbReference type="AlphaFoldDB" id="A0A2Z5IQD2"/>
<dbReference type="PRINTS" id="PR00111">
    <property type="entry name" value="ABHYDROLASE"/>
</dbReference>
<reference evidence="13 14" key="1">
    <citation type="submission" date="2018-05" db="EMBL/GenBank/DDBJ databases">
        <title>Annotation of the Mycoplasma phocidae genome.</title>
        <authorList>
            <person name="Brown D.R."/>
            <person name="Kutish G.F."/>
            <person name="Frasca S.Jr."/>
        </authorList>
    </citation>
    <scope>NUCLEOTIDE SEQUENCE [LARGE SCALE GENOMIC DNA]</scope>
    <source>
        <strain evidence="13 14">105</strain>
    </source>
</reference>
<evidence type="ECO:0000256" key="9">
    <source>
        <dbReference type="PIRSR" id="PIRSR006431-1"/>
    </source>
</evidence>
<comment type="subcellular location">
    <subcellularLocation>
        <location evidence="2 8">Cytoplasm</location>
    </subcellularLocation>
</comment>
<keyword evidence="14" id="KW-1185">Reference proteome</keyword>
<dbReference type="Pfam" id="PF00561">
    <property type="entry name" value="Abhydrolase_1"/>
    <property type="match status" value="1"/>
</dbReference>
<dbReference type="EC" id="3.4.11.5" evidence="8 10"/>
<proteinExistence type="inferred from homology"/>
<evidence type="ECO:0000256" key="5">
    <source>
        <dbReference type="ARBA" id="ARBA00022490"/>
    </source>
</evidence>
<dbReference type="EMBL" id="CP029295">
    <property type="protein sequence ID" value="AXE61063.1"/>
    <property type="molecule type" value="Genomic_DNA"/>
</dbReference>
<comment type="catalytic activity">
    <reaction evidence="1 8 10">
        <text>Release of N-terminal proline from a peptide.</text>
        <dbReference type="EC" id="3.4.11.5"/>
    </reaction>
</comment>
<evidence type="ECO:0000313" key="13">
    <source>
        <dbReference type="EMBL" id="AXE61063.1"/>
    </source>
</evidence>
<dbReference type="PANTHER" id="PTHR43722:SF1">
    <property type="entry name" value="PROLINE IMINOPEPTIDASE"/>
    <property type="match status" value="1"/>
</dbReference>
<dbReference type="GO" id="GO:0005737">
    <property type="term" value="C:cytoplasm"/>
    <property type="evidence" value="ECO:0007669"/>
    <property type="project" value="UniProtKB-SubCell"/>
</dbReference>
<dbReference type="GO" id="GO:0004177">
    <property type="term" value="F:aminopeptidase activity"/>
    <property type="evidence" value="ECO:0007669"/>
    <property type="project" value="UniProtKB-UniRule"/>
</dbReference>
<feature type="active site" evidence="9">
    <location>
        <position position="265"/>
    </location>
</feature>
<dbReference type="GO" id="GO:0006508">
    <property type="term" value="P:proteolysis"/>
    <property type="evidence" value="ECO:0007669"/>
    <property type="project" value="UniProtKB-KW"/>
</dbReference>
<keyword evidence="6 8" id="KW-0645">Protease</keyword>
<feature type="transmembrane region" description="Helical" evidence="11">
    <location>
        <begin position="103"/>
        <end position="122"/>
    </location>
</feature>